<dbReference type="HOGENOM" id="CLU_038238_0_1_4"/>
<evidence type="ECO:0000256" key="8">
    <source>
        <dbReference type="ARBA" id="ARBA00023114"/>
    </source>
</evidence>
<evidence type="ECO:0000313" key="12">
    <source>
        <dbReference type="EMBL" id="ABC34143.1"/>
    </source>
</evidence>
<dbReference type="GO" id="GO:0009279">
    <property type="term" value="C:cell outer membrane"/>
    <property type="evidence" value="ECO:0007669"/>
    <property type="project" value="UniProtKB-SubCell"/>
</dbReference>
<evidence type="ECO:0000256" key="4">
    <source>
        <dbReference type="ARBA" id="ARBA00022452"/>
    </source>
</evidence>
<dbReference type="KEGG" id="bte:BTH_II0702"/>
<gene>
    <name evidence="12" type="ordered locus">BTH_II0702</name>
</gene>
<keyword evidence="13" id="KW-1185">Reference proteome</keyword>
<evidence type="ECO:0000256" key="7">
    <source>
        <dbReference type="ARBA" id="ARBA00023065"/>
    </source>
</evidence>
<dbReference type="EMBL" id="CP000085">
    <property type="protein sequence ID" value="ABC34143.1"/>
    <property type="molecule type" value="Genomic_DNA"/>
</dbReference>
<comment type="subunit">
    <text evidence="2">Homotrimer.</text>
</comment>
<keyword evidence="9" id="KW-0472">Membrane</keyword>
<evidence type="ECO:0000256" key="5">
    <source>
        <dbReference type="ARBA" id="ARBA00022692"/>
    </source>
</evidence>
<dbReference type="GO" id="GO:0015288">
    <property type="term" value="F:porin activity"/>
    <property type="evidence" value="ECO:0007669"/>
    <property type="project" value="UniProtKB-KW"/>
</dbReference>
<keyword evidence="5" id="KW-0812">Transmembrane</keyword>
<evidence type="ECO:0000313" key="13">
    <source>
        <dbReference type="Proteomes" id="UP000001930"/>
    </source>
</evidence>
<dbReference type="GO" id="GO:0046930">
    <property type="term" value="C:pore complex"/>
    <property type="evidence" value="ECO:0007669"/>
    <property type="project" value="UniProtKB-KW"/>
</dbReference>
<dbReference type="InterPro" id="IPR001702">
    <property type="entry name" value="Porin_Gram-ve"/>
</dbReference>
<evidence type="ECO:0000256" key="1">
    <source>
        <dbReference type="ARBA" id="ARBA00004571"/>
    </source>
</evidence>
<keyword evidence="3" id="KW-0813">Transport</keyword>
<dbReference type="Proteomes" id="UP000001930">
    <property type="component" value="Chromosome II"/>
</dbReference>
<dbReference type="PANTHER" id="PTHR34501:SF9">
    <property type="entry name" value="MAJOR OUTER MEMBRANE PROTEIN P.IA"/>
    <property type="match status" value="1"/>
</dbReference>
<comment type="subcellular location">
    <subcellularLocation>
        <location evidence="1">Cell outer membrane</location>
        <topology evidence="1">Multi-pass membrane protein</topology>
    </subcellularLocation>
</comment>
<organism evidence="12 13">
    <name type="scientific">Burkholderia thailandensis (strain ATCC 700388 / DSM 13276 / CCUG 48851 / CIP 106301 / E264)</name>
    <dbReference type="NCBI Taxonomy" id="271848"/>
    <lineage>
        <taxon>Bacteria</taxon>
        <taxon>Pseudomonadati</taxon>
        <taxon>Pseudomonadota</taxon>
        <taxon>Betaproteobacteria</taxon>
        <taxon>Burkholderiales</taxon>
        <taxon>Burkholderiaceae</taxon>
        <taxon>Burkholderia</taxon>
        <taxon>pseudomallei group</taxon>
    </lineage>
</organism>
<keyword evidence="6" id="KW-0732">Signal</keyword>
<dbReference type="PRINTS" id="PR00184">
    <property type="entry name" value="NEISSPPORIN"/>
</dbReference>
<dbReference type="PANTHER" id="PTHR34501">
    <property type="entry name" value="PROTEIN YDDL-RELATED"/>
    <property type="match status" value="1"/>
</dbReference>
<dbReference type="CDD" id="cd00342">
    <property type="entry name" value="gram_neg_porins"/>
    <property type="match status" value="1"/>
</dbReference>
<keyword evidence="7" id="KW-0406">Ion transport</keyword>
<evidence type="ECO:0000259" key="11">
    <source>
        <dbReference type="Pfam" id="PF13609"/>
    </source>
</evidence>
<dbReference type="GO" id="GO:0034220">
    <property type="term" value="P:monoatomic ion transmembrane transport"/>
    <property type="evidence" value="ECO:0007669"/>
    <property type="project" value="InterPro"/>
</dbReference>
<dbReference type="InterPro" id="IPR002299">
    <property type="entry name" value="Porin_Neis"/>
</dbReference>
<evidence type="ECO:0000256" key="2">
    <source>
        <dbReference type="ARBA" id="ARBA00011233"/>
    </source>
</evidence>
<accession>Q2T7E8</accession>
<dbReference type="Gene3D" id="2.40.160.10">
    <property type="entry name" value="Porin"/>
    <property type="match status" value="1"/>
</dbReference>
<evidence type="ECO:0000256" key="9">
    <source>
        <dbReference type="ARBA" id="ARBA00023136"/>
    </source>
</evidence>
<feature type="domain" description="Porin" evidence="11">
    <location>
        <begin position="147"/>
        <end position="489"/>
    </location>
</feature>
<dbReference type="InterPro" id="IPR050298">
    <property type="entry name" value="Gram-neg_bact_OMP"/>
</dbReference>
<evidence type="ECO:0000256" key="3">
    <source>
        <dbReference type="ARBA" id="ARBA00022448"/>
    </source>
</evidence>
<evidence type="ECO:0000256" key="6">
    <source>
        <dbReference type="ARBA" id="ARBA00022729"/>
    </source>
</evidence>
<proteinExistence type="predicted"/>
<dbReference type="Pfam" id="PF13609">
    <property type="entry name" value="Porin_4"/>
    <property type="match status" value="1"/>
</dbReference>
<protein>
    <submittedName>
        <fullName evidence="12">Outer membrane porin OpcP</fullName>
    </submittedName>
</protein>
<dbReference type="InterPro" id="IPR023614">
    <property type="entry name" value="Porin_dom_sf"/>
</dbReference>
<dbReference type="AlphaFoldDB" id="Q2T7E8"/>
<dbReference type="InterPro" id="IPR033900">
    <property type="entry name" value="Gram_neg_porin_domain"/>
</dbReference>
<dbReference type="PRINTS" id="PR00182">
    <property type="entry name" value="ECOLNEIPORIN"/>
</dbReference>
<keyword evidence="4" id="KW-1134">Transmembrane beta strand</keyword>
<reference evidence="12 13" key="1">
    <citation type="journal article" date="2005" name="BMC Genomics">
        <title>Bacterial genome adaptation to niches: divergence of the potential virulence genes in three Burkholderia species of different survival strategies.</title>
        <authorList>
            <person name="Kim H.S."/>
            <person name="Schell M.A."/>
            <person name="Yu Y."/>
            <person name="Ulrich R.L."/>
            <person name="Sarria S.H."/>
            <person name="Nierman W.C."/>
            <person name="DeShazer D."/>
        </authorList>
    </citation>
    <scope>NUCLEOTIDE SEQUENCE [LARGE SCALE GENOMIC DNA]</scope>
    <source>
        <strain evidence="13">ATCC 700388 / DSM 13276 / CCUG 48851 / CIP 106301 / E264</strain>
    </source>
</reference>
<sequence length="523" mass="54775">MRVLRPSKRPARSTAHLARKDAGVVSEQSAAFERAPVAIAATATPANVCMHRLCCENSPKTAPHTSNMLASATIATQPSASVPGIEMVVYVIDIKRLFIAVTFLRHFIFLDFLHLMQCAILQSATNNDSLAWRNSSMKKLALSTLSLALLGAAGAAQAQSSVTLYGVIDTSITYVHGNDGKANNAWQMGSGNLQGARWGLKGTEDLGGGLKAIFQLENGFNSANGALGQGSRMFGRQAFVGVQSDTYGTLTLGRQYDPLVDLVQPVTADNYFGSLFATPGDVDNNDNSLRVNNTVKYTSPVFAGFQFEALYGFSGIAGSPGTGQTWAAAAAYNNGPVGIGAGYFHASNSAPLSAAGVRTGWGGSSDAIFDGPDNSLFMNNGYATAKSIGIAQVGAQYVFGPFTFGLGYSNAQYKSDSASAFGSTEKYNTGRGFVTYQATSALLLGLGYIYTKSSGDSNAKYHQVSLGADYSLSKRTDVYLAGAYQHASGTQAGGGDAQASIGSYGIGGTKSQEMVALGLRHKF</sequence>
<dbReference type="SUPFAM" id="SSF56935">
    <property type="entry name" value="Porins"/>
    <property type="match status" value="1"/>
</dbReference>
<name>Q2T7E8_BURTA</name>
<keyword evidence="10" id="KW-0998">Cell outer membrane</keyword>
<keyword evidence="8" id="KW-0626">Porin</keyword>
<evidence type="ECO:0000256" key="10">
    <source>
        <dbReference type="ARBA" id="ARBA00023237"/>
    </source>
</evidence>